<feature type="domain" description="Response regulatory" evidence="16">
    <location>
        <begin position="669"/>
        <end position="784"/>
    </location>
</feature>
<keyword evidence="17" id="KW-0238">DNA-binding</keyword>
<comment type="catalytic activity">
    <reaction evidence="1">
        <text>ATP + protein L-histidine = ADP + protein N-phospho-L-histidine.</text>
        <dbReference type="EC" id="2.7.13.3"/>
    </reaction>
</comment>
<keyword evidence="12" id="KW-0175">Coiled coil</keyword>
<dbReference type="SUPFAM" id="SSF52172">
    <property type="entry name" value="CheY-like"/>
    <property type="match status" value="1"/>
</dbReference>
<dbReference type="InterPro" id="IPR005467">
    <property type="entry name" value="His_kinase_dom"/>
</dbReference>
<evidence type="ECO:0000313" key="17">
    <source>
        <dbReference type="EMBL" id="MBB3841386.1"/>
    </source>
</evidence>
<dbReference type="Gene3D" id="3.40.50.2300">
    <property type="match status" value="1"/>
</dbReference>
<comment type="caution">
    <text evidence="17">The sequence shown here is derived from an EMBL/GenBank/DDBJ whole genome shotgun (WGS) entry which is preliminary data.</text>
</comment>
<dbReference type="CDD" id="cd16922">
    <property type="entry name" value="HATPase_EvgS-ArcB-TorS-like"/>
    <property type="match status" value="1"/>
</dbReference>
<keyword evidence="13" id="KW-1133">Transmembrane helix</keyword>
<evidence type="ECO:0000256" key="8">
    <source>
        <dbReference type="ARBA" id="ARBA00023012"/>
    </source>
</evidence>
<dbReference type="CDD" id="cd17574">
    <property type="entry name" value="REC_OmpR"/>
    <property type="match status" value="1"/>
</dbReference>
<dbReference type="EMBL" id="JACIBY010000016">
    <property type="protein sequence ID" value="MBB3841386.1"/>
    <property type="molecule type" value="Genomic_DNA"/>
</dbReference>
<dbReference type="CDD" id="cd00082">
    <property type="entry name" value="HisKA"/>
    <property type="match status" value="1"/>
</dbReference>
<evidence type="ECO:0000259" key="14">
    <source>
        <dbReference type="PROSITE" id="PS01124"/>
    </source>
</evidence>
<feature type="domain" description="Histidine kinase" evidence="15">
    <location>
        <begin position="418"/>
        <end position="631"/>
    </location>
</feature>
<dbReference type="FunFam" id="1.10.287.130:FF:000045">
    <property type="entry name" value="Two-component system sensor histidine kinase/response regulator"/>
    <property type="match status" value="1"/>
</dbReference>
<dbReference type="Gene3D" id="3.30.565.10">
    <property type="entry name" value="Histidine kinase-like ATPase, C-terminal domain"/>
    <property type="match status" value="1"/>
</dbReference>
<sequence length="922" mass="106710">MKNYIKLLFFFVIAVYGFPKQGISQEIVLSEDQKIPKNITSSIEILKDSTGKLTLEQVTAMNFKKSPKDHIIFPYSDDIYWVRFSLKNTNSTNKDWILVWTNPLVEQLDVYISDTTGQKFSHKQQKILTVEKEKKLIDQDPTFTVDLSPNQRKNIYVKVTSKRGHYMTLRLHSEKTYYKSKLEGYASQSFFNGLVIFRLFLVLTLSLFIINNFAFRLYSLHTVIKTFAFWGYLNIAGPWFTDDPDVAKKIDFLFYNSVTLGGGIFVYFTQIKGKFSKIHTLIAMSIIGLTIFESIIVFVDYQWYWLKLGVYSIIISATYFSGLYLYSIVKKIAIEKYYAIPFILGMISYALLYIRLLGWIEYEPVYSIAYLLFLGEIFVFVIFLGGIFRSAEQKLHFSIEQNSRLKELDNLKTSFFANISHEFRTPLTLILSPLKDLRREFPERDIFRVMQQNAERLLALINQLLDLSKLEAGKMDMQLQRSDLAQFLNYLFASFESLAQNKKILFQYEQNQLSYIADFDQDKIEKIVTNLLSNAFKFTPPSGRVQVRVDFQKTQLLLKVQDFGIGIDSQRLPRIFDRFYQADSGDNRTYEGTGIGLALVKELVQVMKGSIHVESKVGEGSIFTVMLPMLEERAAANDQAVVPINMPKEQALLVEELPMETPTNEGKEVLLIVEDNPELRAYIREIFAPHYYLLEASDGQEGLEKAIEELPDVVICDLMMPRLDGFGLCKAMKQNELTNHIPIVMLTAKATLTDRLEGLELGADDYLSKPFDREELQVRVRNLIRQRQILLQKYTKNKAFERAQQSQMEEEIALKNRISDEQFMQRCHEVLMQHLGESGFDVERFAETMNVSSVQLRRKLKASTGQGVIEYLRNFRLERAAEMLANQTATVSEVAYKVGFESLSYFSKVFFEKYEKSPSEWP</sequence>
<dbReference type="SUPFAM" id="SSF55874">
    <property type="entry name" value="ATPase domain of HSP90 chaperone/DNA topoisomerase II/histidine kinase"/>
    <property type="match status" value="1"/>
</dbReference>
<evidence type="ECO:0000256" key="4">
    <source>
        <dbReference type="ARBA" id="ARBA00022679"/>
    </source>
</evidence>
<feature type="domain" description="HTH araC/xylS-type" evidence="14">
    <location>
        <begin position="825"/>
        <end position="922"/>
    </location>
</feature>
<dbReference type="Gene3D" id="2.60.40.2380">
    <property type="match status" value="1"/>
</dbReference>
<dbReference type="PROSITE" id="PS50110">
    <property type="entry name" value="RESPONSE_REGULATORY"/>
    <property type="match status" value="1"/>
</dbReference>
<dbReference type="PRINTS" id="PR00344">
    <property type="entry name" value="BCTRLSENSOR"/>
</dbReference>
<dbReference type="PROSITE" id="PS01124">
    <property type="entry name" value="HTH_ARAC_FAMILY_2"/>
    <property type="match status" value="1"/>
</dbReference>
<dbReference type="PANTHER" id="PTHR43547">
    <property type="entry name" value="TWO-COMPONENT HISTIDINE KINASE"/>
    <property type="match status" value="1"/>
</dbReference>
<dbReference type="InterPro" id="IPR036097">
    <property type="entry name" value="HisK_dim/P_sf"/>
</dbReference>
<dbReference type="InterPro" id="IPR004358">
    <property type="entry name" value="Sig_transdc_His_kin-like_C"/>
</dbReference>
<feature type="transmembrane region" description="Helical" evidence="13">
    <location>
        <begin position="190"/>
        <end position="210"/>
    </location>
</feature>
<dbReference type="FunFam" id="3.30.565.10:FF:000037">
    <property type="entry name" value="Hybrid sensor histidine kinase/response regulator"/>
    <property type="match status" value="1"/>
</dbReference>
<dbReference type="SUPFAM" id="SSF47384">
    <property type="entry name" value="Homodimeric domain of signal transducing histidine kinase"/>
    <property type="match status" value="1"/>
</dbReference>
<keyword evidence="7" id="KW-0067">ATP-binding</keyword>
<dbReference type="EC" id="2.7.13.3" evidence="2"/>
<dbReference type="Pfam" id="PF07696">
    <property type="entry name" value="7TMR-DISMED2"/>
    <property type="match status" value="1"/>
</dbReference>
<feature type="transmembrane region" description="Helical" evidence="13">
    <location>
        <begin position="305"/>
        <end position="326"/>
    </location>
</feature>
<keyword evidence="10" id="KW-0804">Transcription</keyword>
<dbReference type="InterPro" id="IPR011622">
    <property type="entry name" value="7TMR_DISM_rcpt_extracell_dom2"/>
</dbReference>
<evidence type="ECO:0000256" key="2">
    <source>
        <dbReference type="ARBA" id="ARBA00012438"/>
    </source>
</evidence>
<keyword evidence="3 11" id="KW-0597">Phosphoprotein</keyword>
<feature type="transmembrane region" description="Helical" evidence="13">
    <location>
        <begin position="281"/>
        <end position="299"/>
    </location>
</feature>
<feature type="modified residue" description="4-aspartylphosphate" evidence="11">
    <location>
        <position position="717"/>
    </location>
</feature>
<dbReference type="RefSeq" id="WP_183979023.1">
    <property type="nucleotide sequence ID" value="NZ_JACIBY010000016.1"/>
</dbReference>
<dbReference type="PROSITE" id="PS50109">
    <property type="entry name" value="HIS_KIN"/>
    <property type="match status" value="1"/>
</dbReference>
<accession>A0A7W5ZR35</accession>
<dbReference type="SMART" id="SM00448">
    <property type="entry name" value="REC"/>
    <property type="match status" value="1"/>
</dbReference>
<evidence type="ECO:0000256" key="6">
    <source>
        <dbReference type="ARBA" id="ARBA00022777"/>
    </source>
</evidence>
<keyword evidence="9" id="KW-0805">Transcription regulation</keyword>
<dbReference type="GO" id="GO:0005524">
    <property type="term" value="F:ATP binding"/>
    <property type="evidence" value="ECO:0007669"/>
    <property type="project" value="UniProtKB-KW"/>
</dbReference>
<gene>
    <name evidence="17" type="ORF">FHS57_005414</name>
</gene>
<evidence type="ECO:0000256" key="5">
    <source>
        <dbReference type="ARBA" id="ARBA00022741"/>
    </source>
</evidence>
<dbReference type="Pfam" id="PF00512">
    <property type="entry name" value="HisKA"/>
    <property type="match status" value="1"/>
</dbReference>
<dbReference type="InterPro" id="IPR018060">
    <property type="entry name" value="HTH_AraC"/>
</dbReference>
<keyword evidence="13" id="KW-0472">Membrane</keyword>
<dbReference type="Proteomes" id="UP000541352">
    <property type="component" value="Unassembled WGS sequence"/>
</dbReference>
<dbReference type="GO" id="GO:0003700">
    <property type="term" value="F:DNA-binding transcription factor activity"/>
    <property type="evidence" value="ECO:0007669"/>
    <property type="project" value="InterPro"/>
</dbReference>
<dbReference type="SMART" id="SM00387">
    <property type="entry name" value="HATPase_c"/>
    <property type="match status" value="1"/>
</dbReference>
<proteinExistence type="predicted"/>
<evidence type="ECO:0000256" key="9">
    <source>
        <dbReference type="ARBA" id="ARBA00023015"/>
    </source>
</evidence>
<keyword evidence="5" id="KW-0547">Nucleotide-binding</keyword>
<keyword evidence="18" id="KW-1185">Reference proteome</keyword>
<keyword evidence="8" id="KW-0902">Two-component regulatory system</keyword>
<evidence type="ECO:0000313" key="18">
    <source>
        <dbReference type="Proteomes" id="UP000541352"/>
    </source>
</evidence>
<evidence type="ECO:0000256" key="13">
    <source>
        <dbReference type="SAM" id="Phobius"/>
    </source>
</evidence>
<evidence type="ECO:0000259" key="15">
    <source>
        <dbReference type="PROSITE" id="PS50109"/>
    </source>
</evidence>
<dbReference type="InterPro" id="IPR003661">
    <property type="entry name" value="HisK_dim/P_dom"/>
</dbReference>
<dbReference type="InterPro" id="IPR003594">
    <property type="entry name" value="HATPase_dom"/>
</dbReference>
<feature type="transmembrane region" description="Helical" evidence="13">
    <location>
        <begin position="252"/>
        <end position="269"/>
    </location>
</feature>
<dbReference type="InterPro" id="IPR036890">
    <property type="entry name" value="HATPase_C_sf"/>
</dbReference>
<reference evidence="17 18" key="1">
    <citation type="submission" date="2020-08" db="EMBL/GenBank/DDBJ databases">
        <title>Genomic Encyclopedia of Type Strains, Phase IV (KMG-IV): sequencing the most valuable type-strain genomes for metagenomic binning, comparative biology and taxonomic classification.</title>
        <authorList>
            <person name="Goeker M."/>
        </authorList>
    </citation>
    <scope>NUCLEOTIDE SEQUENCE [LARGE SCALE GENOMIC DNA]</scope>
    <source>
        <strain evidence="17 18">DSM 17976</strain>
    </source>
</reference>
<name>A0A7W5ZR35_9BACT</name>
<dbReference type="GO" id="GO:0043565">
    <property type="term" value="F:sequence-specific DNA binding"/>
    <property type="evidence" value="ECO:0007669"/>
    <property type="project" value="InterPro"/>
</dbReference>
<dbReference type="InterPro" id="IPR011006">
    <property type="entry name" value="CheY-like_superfamily"/>
</dbReference>
<dbReference type="InterPro" id="IPR001789">
    <property type="entry name" value="Sig_transdc_resp-reg_receiver"/>
</dbReference>
<dbReference type="SUPFAM" id="SSF46689">
    <property type="entry name" value="Homeodomain-like"/>
    <property type="match status" value="1"/>
</dbReference>
<evidence type="ECO:0000256" key="12">
    <source>
        <dbReference type="SAM" id="Coils"/>
    </source>
</evidence>
<dbReference type="SMART" id="SM00342">
    <property type="entry name" value="HTH_ARAC"/>
    <property type="match status" value="1"/>
</dbReference>
<keyword evidence="6 17" id="KW-0418">Kinase</keyword>
<dbReference type="Pfam" id="PF12833">
    <property type="entry name" value="HTH_18"/>
    <property type="match status" value="1"/>
</dbReference>
<dbReference type="AlphaFoldDB" id="A0A7W5ZR35"/>
<dbReference type="Gene3D" id="1.10.287.130">
    <property type="match status" value="1"/>
</dbReference>
<feature type="transmembrane region" description="Helical" evidence="13">
    <location>
        <begin position="368"/>
        <end position="388"/>
    </location>
</feature>
<dbReference type="PANTHER" id="PTHR43547:SF2">
    <property type="entry name" value="HYBRID SIGNAL TRANSDUCTION HISTIDINE KINASE C"/>
    <property type="match status" value="1"/>
</dbReference>
<dbReference type="GO" id="GO:0000155">
    <property type="term" value="F:phosphorelay sensor kinase activity"/>
    <property type="evidence" value="ECO:0007669"/>
    <property type="project" value="InterPro"/>
</dbReference>
<dbReference type="Pfam" id="PF00072">
    <property type="entry name" value="Response_reg"/>
    <property type="match status" value="1"/>
</dbReference>
<keyword evidence="13" id="KW-0812">Transmembrane</keyword>
<evidence type="ECO:0000256" key="10">
    <source>
        <dbReference type="ARBA" id="ARBA00023163"/>
    </source>
</evidence>
<feature type="transmembrane region" description="Helical" evidence="13">
    <location>
        <begin position="338"/>
        <end position="356"/>
    </location>
</feature>
<keyword evidence="4" id="KW-0808">Transferase</keyword>
<evidence type="ECO:0000256" key="7">
    <source>
        <dbReference type="ARBA" id="ARBA00022840"/>
    </source>
</evidence>
<evidence type="ECO:0000256" key="11">
    <source>
        <dbReference type="PROSITE-ProRule" id="PRU00169"/>
    </source>
</evidence>
<feature type="coiled-coil region" evidence="12">
    <location>
        <begin position="773"/>
        <end position="811"/>
    </location>
</feature>
<evidence type="ECO:0000256" key="3">
    <source>
        <dbReference type="ARBA" id="ARBA00022553"/>
    </source>
</evidence>
<dbReference type="SMART" id="SM00388">
    <property type="entry name" value="HisKA"/>
    <property type="match status" value="1"/>
</dbReference>
<dbReference type="Pfam" id="PF02518">
    <property type="entry name" value="HATPase_c"/>
    <property type="match status" value="1"/>
</dbReference>
<dbReference type="Gene3D" id="1.10.10.60">
    <property type="entry name" value="Homeodomain-like"/>
    <property type="match status" value="1"/>
</dbReference>
<evidence type="ECO:0000256" key="1">
    <source>
        <dbReference type="ARBA" id="ARBA00000085"/>
    </source>
</evidence>
<organism evidence="17 18">
    <name type="scientific">Runella defluvii</name>
    <dbReference type="NCBI Taxonomy" id="370973"/>
    <lineage>
        <taxon>Bacteria</taxon>
        <taxon>Pseudomonadati</taxon>
        <taxon>Bacteroidota</taxon>
        <taxon>Cytophagia</taxon>
        <taxon>Cytophagales</taxon>
        <taxon>Spirosomataceae</taxon>
        <taxon>Runella</taxon>
    </lineage>
</organism>
<evidence type="ECO:0000259" key="16">
    <source>
        <dbReference type="PROSITE" id="PS50110"/>
    </source>
</evidence>
<protein>
    <recommendedName>
        <fullName evidence="2">histidine kinase</fullName>
        <ecNumber evidence="2">2.7.13.3</ecNumber>
    </recommendedName>
</protein>
<dbReference type="InterPro" id="IPR009057">
    <property type="entry name" value="Homeodomain-like_sf"/>
</dbReference>